<feature type="chain" id="PRO_5045376395" evidence="2">
    <location>
        <begin position="27"/>
        <end position="352"/>
    </location>
</feature>
<sequence>MTLTCLRLGLGACLVLSLGAPTPAGAQLRAQDAVQPAQTQPAESQATSPYSGGTLSFTDENDMWGGTDRYYTNGLKLDWTSAAGPGPAPVEWMGRQFDWLLGPGEFRWGLSLSQSIFTPEEIRRQVPDPTDRPYAGHLFGTFSMERSNERQRTVLELQLGVVGSASGGEFVQNRWHDVINKYHAEGWDYQLGDEVTFGALAERSWRVPLGEVAGLRTEAIPTGTLAAGTAYTYAGAGVNFRIGSALEADWGPVRIRPAISSSPLLRPQREFGWYVFGGVGGRAVARNLFLDGNTFRDSASVDKKWDVGEAQLGAAILWRGMRLAYTQVWQTKEFTNQRGGQSFGSLSLSVPF</sequence>
<proteinExistence type="predicted"/>
<dbReference type="Proteomes" id="UP001589865">
    <property type="component" value="Unassembled WGS sequence"/>
</dbReference>
<accession>A0ABV6JSK6</accession>
<dbReference type="Pfam" id="PF09982">
    <property type="entry name" value="LpxR"/>
    <property type="match status" value="1"/>
</dbReference>
<gene>
    <name evidence="3" type="ORF">ACFFGY_09370</name>
</gene>
<protein>
    <submittedName>
        <fullName evidence="3">Lipid A deacylase LpxR family protein</fullName>
    </submittedName>
</protein>
<evidence type="ECO:0000256" key="2">
    <source>
        <dbReference type="SAM" id="SignalP"/>
    </source>
</evidence>
<dbReference type="RefSeq" id="WP_377044207.1">
    <property type="nucleotide sequence ID" value="NZ_JBHLUN010000006.1"/>
</dbReference>
<dbReference type="InterPro" id="IPR018707">
    <property type="entry name" value="LpxR"/>
</dbReference>
<dbReference type="InterPro" id="IPR037107">
    <property type="entry name" value="Put_OMP_sf"/>
</dbReference>
<dbReference type="EMBL" id="JBHLUN010000006">
    <property type="protein sequence ID" value="MFC0408455.1"/>
    <property type="molecule type" value="Genomic_DNA"/>
</dbReference>
<feature type="region of interest" description="Disordered" evidence="1">
    <location>
        <begin position="29"/>
        <end position="58"/>
    </location>
</feature>
<dbReference type="Gene3D" id="2.40.128.140">
    <property type="entry name" value="Outer membrane protein"/>
    <property type="match status" value="1"/>
</dbReference>
<organism evidence="3 4">
    <name type="scientific">Roseomonas elaeocarpi</name>
    <dbReference type="NCBI Taxonomy" id="907779"/>
    <lineage>
        <taxon>Bacteria</taxon>
        <taxon>Pseudomonadati</taxon>
        <taxon>Pseudomonadota</taxon>
        <taxon>Alphaproteobacteria</taxon>
        <taxon>Acetobacterales</taxon>
        <taxon>Roseomonadaceae</taxon>
        <taxon>Roseomonas</taxon>
    </lineage>
</organism>
<evidence type="ECO:0000313" key="3">
    <source>
        <dbReference type="EMBL" id="MFC0408455.1"/>
    </source>
</evidence>
<reference evidence="3 4" key="1">
    <citation type="submission" date="2024-09" db="EMBL/GenBank/DDBJ databases">
        <authorList>
            <person name="Sun Q."/>
            <person name="Mori K."/>
        </authorList>
    </citation>
    <scope>NUCLEOTIDE SEQUENCE [LARGE SCALE GENOMIC DNA]</scope>
    <source>
        <strain evidence="3 4">TBRC 5777</strain>
    </source>
</reference>
<keyword evidence="4" id="KW-1185">Reference proteome</keyword>
<feature type="signal peptide" evidence="2">
    <location>
        <begin position="1"/>
        <end position="26"/>
    </location>
</feature>
<evidence type="ECO:0000313" key="4">
    <source>
        <dbReference type="Proteomes" id="UP001589865"/>
    </source>
</evidence>
<feature type="compositionally biased region" description="Polar residues" evidence="1">
    <location>
        <begin position="36"/>
        <end position="58"/>
    </location>
</feature>
<evidence type="ECO:0000256" key="1">
    <source>
        <dbReference type="SAM" id="MobiDB-lite"/>
    </source>
</evidence>
<keyword evidence="2" id="KW-0732">Signal</keyword>
<name>A0ABV6JSK6_9PROT</name>
<comment type="caution">
    <text evidence="3">The sequence shown here is derived from an EMBL/GenBank/DDBJ whole genome shotgun (WGS) entry which is preliminary data.</text>
</comment>